<dbReference type="EMBL" id="JBJHZX010000011">
    <property type="protein sequence ID" value="MFL0195732.1"/>
    <property type="molecule type" value="Genomic_DNA"/>
</dbReference>
<gene>
    <name evidence="2" type="ORF">ACJDU8_09180</name>
</gene>
<evidence type="ECO:0000313" key="3">
    <source>
        <dbReference type="Proteomes" id="UP001623660"/>
    </source>
</evidence>
<reference evidence="2 3" key="1">
    <citation type="submission" date="2024-11" db="EMBL/GenBank/DDBJ databases">
        <authorList>
            <person name="Heng Y.C."/>
            <person name="Lim A.C.H."/>
            <person name="Lee J.K.Y."/>
            <person name="Kittelmann S."/>
        </authorList>
    </citation>
    <scope>NUCLEOTIDE SEQUENCE [LARGE SCALE GENOMIC DNA]</scope>
    <source>
        <strain evidence="2 3">WILCCON 0269</strain>
    </source>
</reference>
<protein>
    <submittedName>
        <fullName evidence="2">Group II intron maturase-specific domain-containing protein</fullName>
    </submittedName>
</protein>
<organism evidence="2 3">
    <name type="scientific">Candidatus Clostridium eludens</name>
    <dbReference type="NCBI Taxonomy" id="3381663"/>
    <lineage>
        <taxon>Bacteria</taxon>
        <taxon>Bacillati</taxon>
        <taxon>Bacillota</taxon>
        <taxon>Clostridia</taxon>
        <taxon>Eubacteriales</taxon>
        <taxon>Clostridiaceae</taxon>
        <taxon>Clostridium</taxon>
    </lineage>
</organism>
<keyword evidence="3" id="KW-1185">Reference proteome</keyword>
<dbReference type="Pfam" id="PF08388">
    <property type="entry name" value="GIIM"/>
    <property type="match status" value="1"/>
</dbReference>
<proteinExistence type="predicted"/>
<comment type="caution">
    <text evidence="2">The sequence shown here is derived from an EMBL/GenBank/DDBJ whole genome shotgun (WGS) entry which is preliminary data.</text>
</comment>
<dbReference type="InterPro" id="IPR013597">
    <property type="entry name" value="Mat_intron_G2"/>
</dbReference>
<feature type="domain" description="Group II intron maturase-specific" evidence="1">
    <location>
        <begin position="31"/>
        <end position="108"/>
    </location>
</feature>
<dbReference type="RefSeq" id="WP_406791876.1">
    <property type="nucleotide sequence ID" value="NZ_JBJHZX010000011.1"/>
</dbReference>
<name>A0ABW8SI82_9CLOT</name>
<sequence>MTHIDKGFDFLGWTFRKFNGKLIIKPSKSSIKNFIRKCSTIILEEGKAIKQFELIRRLNQVIRGWCNYHRHVVASQVFSYVNNTLYLLLLQWAKHRHPNKWWRPNRYWHERNGKGWLFTTIDAFYLSNPLIYF</sequence>
<dbReference type="Proteomes" id="UP001623660">
    <property type="component" value="Unassembled WGS sequence"/>
</dbReference>
<evidence type="ECO:0000259" key="1">
    <source>
        <dbReference type="Pfam" id="PF08388"/>
    </source>
</evidence>
<accession>A0ABW8SI82</accession>
<evidence type="ECO:0000313" key="2">
    <source>
        <dbReference type="EMBL" id="MFL0195732.1"/>
    </source>
</evidence>